<evidence type="ECO:0000259" key="9">
    <source>
        <dbReference type="Pfam" id="PF05504"/>
    </source>
</evidence>
<name>A0A553SRX1_NIACI</name>
<keyword evidence="3" id="KW-0309">Germination</keyword>
<evidence type="ECO:0000256" key="6">
    <source>
        <dbReference type="ARBA" id="ARBA00023139"/>
    </source>
</evidence>
<dbReference type="RefSeq" id="WP_185763163.1">
    <property type="nucleotide sequence ID" value="NZ_RIBP01000001.1"/>
</dbReference>
<gene>
    <name evidence="11" type="ORF">CEQ21_01960</name>
</gene>
<evidence type="ECO:0000256" key="5">
    <source>
        <dbReference type="ARBA" id="ARBA00023136"/>
    </source>
</evidence>
<evidence type="ECO:0000256" key="8">
    <source>
        <dbReference type="SAM" id="SignalP"/>
    </source>
</evidence>
<dbReference type="GO" id="GO:0016020">
    <property type="term" value="C:membrane"/>
    <property type="evidence" value="ECO:0007669"/>
    <property type="project" value="UniProtKB-SubCell"/>
</dbReference>
<comment type="caution">
    <text evidence="11">The sequence shown here is derived from an EMBL/GenBank/DDBJ whole genome shotgun (WGS) entry which is preliminary data.</text>
</comment>
<evidence type="ECO:0000256" key="3">
    <source>
        <dbReference type="ARBA" id="ARBA00022544"/>
    </source>
</evidence>
<dbReference type="PROSITE" id="PS51257">
    <property type="entry name" value="PROKAR_LIPOPROTEIN"/>
    <property type="match status" value="1"/>
</dbReference>
<dbReference type="PANTHER" id="PTHR35789">
    <property type="entry name" value="SPORE GERMINATION PROTEIN B3"/>
    <property type="match status" value="1"/>
</dbReference>
<evidence type="ECO:0000259" key="10">
    <source>
        <dbReference type="Pfam" id="PF25198"/>
    </source>
</evidence>
<proteinExistence type="inferred from homology"/>
<dbReference type="Pfam" id="PF25198">
    <property type="entry name" value="Spore_GerAC_N"/>
    <property type="match status" value="1"/>
</dbReference>
<comment type="subcellular location">
    <subcellularLocation>
        <location evidence="1">Membrane</location>
        <topology evidence="1">Lipid-anchor</topology>
    </subcellularLocation>
</comment>
<feature type="domain" description="Spore germination GerAC-like C-terminal" evidence="9">
    <location>
        <begin position="224"/>
        <end position="386"/>
    </location>
</feature>
<evidence type="ECO:0000256" key="2">
    <source>
        <dbReference type="ARBA" id="ARBA00007886"/>
    </source>
</evidence>
<sequence length="395" mass="44626">MKWVNCLFMCLLILLLTGCWDRNELAKTSIVTGMAVDKGKSSKYKLTIETTEAREMTAKTATGFAPSNVASLEGNTIGELIYKFNIVNATRPIYSHTRVLVLSEDIVKDGLLEFMDFFDRNREIRDDFAIIIARDGKAEDILKVTNMYKKSASLKIFTQLVTMQKDWGGAPDVKLNDYTRIFNSEGQAPVLPAVQLVGNNPKKGGNVENLKSEVPDSVVKISSMGVLKNGKLAGYASLNEVRDMLFVQGIIKSAAIAAKCEDGKKIEYRVTHSKTKVRAKEVKGIPNFYIKIKTEGYLEGTQCLKKLGDVKAFEGFEKSINNIMEEEIKDFVIKTKEEYNADIFGLGERLREQDYKNFKKYKDTWDDGYAKAKIHITFNSEIKRSGLRKDRFMMD</sequence>
<keyword evidence="6" id="KW-0564">Palmitate</keyword>
<organism evidence="11 12">
    <name type="scientific">Niallia circulans</name>
    <name type="common">Bacillus circulans</name>
    <dbReference type="NCBI Taxonomy" id="1397"/>
    <lineage>
        <taxon>Bacteria</taxon>
        <taxon>Bacillati</taxon>
        <taxon>Bacillota</taxon>
        <taxon>Bacilli</taxon>
        <taxon>Bacillales</taxon>
        <taxon>Bacillaceae</taxon>
        <taxon>Niallia</taxon>
    </lineage>
</organism>
<dbReference type="NCBIfam" id="TIGR02887">
    <property type="entry name" value="spore_ger_x_C"/>
    <property type="match status" value="1"/>
</dbReference>
<dbReference type="Proteomes" id="UP000319837">
    <property type="component" value="Unassembled WGS sequence"/>
</dbReference>
<evidence type="ECO:0000313" key="11">
    <source>
        <dbReference type="EMBL" id="TRZ39734.1"/>
    </source>
</evidence>
<keyword evidence="4 8" id="KW-0732">Signal</keyword>
<dbReference type="GO" id="GO:0009847">
    <property type="term" value="P:spore germination"/>
    <property type="evidence" value="ECO:0007669"/>
    <property type="project" value="InterPro"/>
</dbReference>
<reference evidence="12" key="1">
    <citation type="submission" date="2018-10" db="EMBL/GenBank/DDBJ databases">
        <title>FDA dAtabase for Regulatory Grade micrObial Sequences (FDA-ARGOS): Supporting development and validation of Infectious Disease Dx tests.</title>
        <authorList>
            <person name="Minogue T."/>
            <person name="Wolcott M."/>
            <person name="Wasieloski L."/>
            <person name="Aguilar W."/>
            <person name="Moore D."/>
            <person name="Tallon L."/>
            <person name="Sadzewicz L."/>
            <person name="Sengamalay N."/>
            <person name="Ott S."/>
            <person name="Godinez A."/>
            <person name="Nagaraj S."/>
            <person name="Vavikolanu K."/>
            <person name="Vyas G."/>
            <person name="Nadendla S."/>
            <person name="George J."/>
            <person name="Sichtig H."/>
        </authorList>
    </citation>
    <scope>NUCLEOTIDE SEQUENCE [LARGE SCALE GENOMIC DNA]</scope>
    <source>
        <strain evidence="12">FDAARGOS_343</strain>
    </source>
</reference>
<keyword evidence="5" id="KW-0472">Membrane</keyword>
<feature type="signal peptide" evidence="8">
    <location>
        <begin position="1"/>
        <end position="21"/>
    </location>
</feature>
<dbReference type="InterPro" id="IPR057336">
    <property type="entry name" value="GerAC_N"/>
</dbReference>
<evidence type="ECO:0000256" key="7">
    <source>
        <dbReference type="ARBA" id="ARBA00023288"/>
    </source>
</evidence>
<dbReference type="AlphaFoldDB" id="A0A553SRX1"/>
<dbReference type="Gene3D" id="3.30.300.210">
    <property type="entry name" value="Nutrient germinant receptor protein C, domain 3"/>
    <property type="match status" value="1"/>
</dbReference>
<evidence type="ECO:0000313" key="12">
    <source>
        <dbReference type="Proteomes" id="UP000319837"/>
    </source>
</evidence>
<dbReference type="InterPro" id="IPR046953">
    <property type="entry name" value="Spore_GerAC-like_C"/>
</dbReference>
<accession>A0A553SRX1</accession>
<feature type="domain" description="Spore germination protein N-terminal" evidence="10">
    <location>
        <begin position="21"/>
        <end position="195"/>
    </location>
</feature>
<evidence type="ECO:0000256" key="1">
    <source>
        <dbReference type="ARBA" id="ARBA00004635"/>
    </source>
</evidence>
<dbReference type="PANTHER" id="PTHR35789:SF1">
    <property type="entry name" value="SPORE GERMINATION PROTEIN B3"/>
    <property type="match status" value="1"/>
</dbReference>
<evidence type="ECO:0000256" key="4">
    <source>
        <dbReference type="ARBA" id="ARBA00022729"/>
    </source>
</evidence>
<dbReference type="InterPro" id="IPR038501">
    <property type="entry name" value="Spore_GerAC_C_sf"/>
</dbReference>
<comment type="similarity">
    <text evidence="2">Belongs to the GerABKC lipoprotein family.</text>
</comment>
<protein>
    <submittedName>
        <fullName evidence="11">Ger(X)C family spore germination protein</fullName>
    </submittedName>
</protein>
<dbReference type="InterPro" id="IPR008844">
    <property type="entry name" value="Spore_GerAC-like"/>
</dbReference>
<feature type="chain" id="PRO_5038545563" evidence="8">
    <location>
        <begin position="22"/>
        <end position="395"/>
    </location>
</feature>
<keyword evidence="7" id="KW-0449">Lipoprotein</keyword>
<dbReference type="Pfam" id="PF05504">
    <property type="entry name" value="Spore_GerAC"/>
    <property type="match status" value="1"/>
</dbReference>
<dbReference type="EMBL" id="RIBP01000001">
    <property type="protein sequence ID" value="TRZ39734.1"/>
    <property type="molecule type" value="Genomic_DNA"/>
</dbReference>